<accession>A0A1Z4BU88</accession>
<dbReference type="EMBL" id="CP022129">
    <property type="protein sequence ID" value="ASF44867.1"/>
    <property type="molecule type" value="Genomic_DNA"/>
</dbReference>
<feature type="signal peptide" evidence="1">
    <location>
        <begin position="1"/>
        <end position="28"/>
    </location>
</feature>
<gene>
    <name evidence="2" type="ORF">CEK71_01630</name>
</gene>
<dbReference type="InterPro" id="IPR012334">
    <property type="entry name" value="Pectin_lyas_fold"/>
</dbReference>
<dbReference type="Proteomes" id="UP000197019">
    <property type="component" value="Chromosome"/>
</dbReference>
<dbReference type="KEGG" id="mpsy:CEK71_01630"/>
<evidence type="ECO:0000313" key="3">
    <source>
        <dbReference type="Proteomes" id="UP000197019"/>
    </source>
</evidence>
<dbReference type="InterPro" id="IPR059226">
    <property type="entry name" value="Choice_anch_Q_dom"/>
</dbReference>
<reference evidence="2 3" key="1">
    <citation type="submission" date="2017-06" db="EMBL/GenBank/DDBJ databases">
        <title>Genome Sequencing of the methanotroph Methylovulum psychrotolerants str. HV10-M2 isolated from a high-altitude environment.</title>
        <authorList>
            <person name="Mateos-Rivera A."/>
        </authorList>
    </citation>
    <scope>NUCLEOTIDE SEQUENCE [LARGE SCALE GENOMIC DNA]</scope>
    <source>
        <strain evidence="2 3">HV10_M2</strain>
    </source>
</reference>
<evidence type="ECO:0000256" key="1">
    <source>
        <dbReference type="SAM" id="SignalP"/>
    </source>
</evidence>
<evidence type="ECO:0000313" key="2">
    <source>
        <dbReference type="EMBL" id="ASF44867.1"/>
    </source>
</evidence>
<evidence type="ECO:0008006" key="4">
    <source>
        <dbReference type="Google" id="ProtNLM"/>
    </source>
</evidence>
<feature type="chain" id="PRO_5012983921" description="CSLREA domain-containing protein" evidence="1">
    <location>
        <begin position="29"/>
        <end position="528"/>
    </location>
</feature>
<proteinExistence type="predicted"/>
<protein>
    <recommendedName>
        <fullName evidence="4">CSLREA domain-containing protein</fullName>
    </recommendedName>
</protein>
<dbReference type="RefSeq" id="WP_088617750.1">
    <property type="nucleotide sequence ID" value="NZ_CP022129.1"/>
</dbReference>
<keyword evidence="1" id="KW-0732">Signal</keyword>
<sequence length="528" mass="54965">MNNPAHPIPFRRHALVLALALAVTASHAQTIAVKEGCTLRNAIINANTDTDTDGASGCLAGSGADTLNLKANSTYTFSQTDNNTDGNNALPSITSVITINGNNAVLQRSTAPDTPAMRLLHVGSTGNLTLNRLQVTGGKAPAYYNYHRGGGIYNRGTVSLNNSTITDNRAGNDGGGIHNLGNLTVNNSLVSGNRAGANGGGIASLGKLTLTDSHISANHAVDGSALWNKDSTMTLTNSTVSGNTASNGAAVSNAGGGYFYGCYGRASLLNSTVSGNKGMGIQNQQINSTKHYNYYDGGGGYYIQERCQLTLVNSTLTNNSGSGADNHGVLILGNSLLAANTGDCANHAEVFASNGTNFIGDKTCNAQLSGNPKLGPLLDNGGPTPTQALLAGSPANNKATEIFCPKTDQRHINRQLAVNQACDIGAYQRLTFLPASTSGLLQFFDNQASINALIGITPAKQDAVRRQVLVAGEYQDRHQNAAACGQLHKTLTYIDTDGTPEQNDYITGSAAATFAQNITALRTAWQCR</sequence>
<dbReference type="OrthoDB" id="5573078at2"/>
<dbReference type="InterPro" id="IPR011050">
    <property type="entry name" value="Pectin_lyase_fold/virulence"/>
</dbReference>
<dbReference type="NCBIfam" id="NF041518">
    <property type="entry name" value="choice_anch_Q"/>
    <property type="match status" value="1"/>
</dbReference>
<organism evidence="2 3">
    <name type="scientific">Methylovulum psychrotolerans</name>
    <dbReference type="NCBI Taxonomy" id="1704499"/>
    <lineage>
        <taxon>Bacteria</taxon>
        <taxon>Pseudomonadati</taxon>
        <taxon>Pseudomonadota</taxon>
        <taxon>Gammaproteobacteria</taxon>
        <taxon>Methylococcales</taxon>
        <taxon>Methylococcaceae</taxon>
        <taxon>Methylovulum</taxon>
    </lineage>
</organism>
<dbReference type="Gene3D" id="2.160.20.10">
    <property type="entry name" value="Single-stranded right-handed beta-helix, Pectin lyase-like"/>
    <property type="match status" value="1"/>
</dbReference>
<name>A0A1Z4BU88_9GAMM</name>
<keyword evidence="3" id="KW-1185">Reference proteome</keyword>
<dbReference type="SUPFAM" id="SSF51126">
    <property type="entry name" value="Pectin lyase-like"/>
    <property type="match status" value="1"/>
</dbReference>
<dbReference type="AlphaFoldDB" id="A0A1Z4BU88"/>